<organism evidence="1 2">
    <name type="scientific">Salix brachista</name>
    <dbReference type="NCBI Taxonomy" id="2182728"/>
    <lineage>
        <taxon>Eukaryota</taxon>
        <taxon>Viridiplantae</taxon>
        <taxon>Streptophyta</taxon>
        <taxon>Embryophyta</taxon>
        <taxon>Tracheophyta</taxon>
        <taxon>Spermatophyta</taxon>
        <taxon>Magnoliopsida</taxon>
        <taxon>eudicotyledons</taxon>
        <taxon>Gunneridae</taxon>
        <taxon>Pentapetalae</taxon>
        <taxon>rosids</taxon>
        <taxon>fabids</taxon>
        <taxon>Malpighiales</taxon>
        <taxon>Salicaceae</taxon>
        <taxon>Saliceae</taxon>
        <taxon>Salix</taxon>
    </lineage>
</organism>
<evidence type="ECO:0000313" key="1">
    <source>
        <dbReference type="EMBL" id="KAB5568669.1"/>
    </source>
</evidence>
<sequence>MRAHDLGGLIAAEGDHVTKSTGQSSSIQIYSEILNNSIDIAFWELIKSDIAVNNRDPKTCGIESKLFRVPSHQWTPDSIYYGVRFIQKIPTALCIGLDMQKRNAIPTRIKT</sequence>
<accession>A0A5N5NNB5</accession>
<protein>
    <submittedName>
        <fullName evidence="1">Uncharacterized protein</fullName>
    </submittedName>
</protein>
<comment type="caution">
    <text evidence="1">The sequence shown here is derived from an EMBL/GenBank/DDBJ whole genome shotgun (WGS) entry which is preliminary data.</text>
</comment>
<gene>
    <name evidence="1" type="ORF">DKX38_002462</name>
</gene>
<reference evidence="2" key="1">
    <citation type="journal article" date="2019" name="Gigascience">
        <title>De novo genome assembly of the endangered Acer yangbiense, a plant species with extremely small populations endemic to Yunnan Province, China.</title>
        <authorList>
            <person name="Yang J."/>
            <person name="Wariss H.M."/>
            <person name="Tao L."/>
            <person name="Zhang R."/>
            <person name="Yun Q."/>
            <person name="Hollingsworth P."/>
            <person name="Dao Z."/>
            <person name="Luo G."/>
            <person name="Guo H."/>
            <person name="Ma Y."/>
            <person name="Sun W."/>
        </authorList>
    </citation>
    <scope>NUCLEOTIDE SEQUENCE [LARGE SCALE GENOMIC DNA]</scope>
    <source>
        <strain evidence="2">cv. br00</strain>
    </source>
</reference>
<dbReference type="AlphaFoldDB" id="A0A5N5NNB5"/>
<keyword evidence="2" id="KW-1185">Reference proteome</keyword>
<proteinExistence type="predicted"/>
<dbReference type="EMBL" id="VDCV01000002">
    <property type="protein sequence ID" value="KAB5568669.1"/>
    <property type="molecule type" value="Genomic_DNA"/>
</dbReference>
<name>A0A5N5NNB5_9ROSI</name>
<evidence type="ECO:0000313" key="2">
    <source>
        <dbReference type="Proteomes" id="UP000326939"/>
    </source>
</evidence>
<dbReference type="Proteomes" id="UP000326939">
    <property type="component" value="Chromosome 2"/>
</dbReference>